<dbReference type="InterPro" id="IPR019619">
    <property type="entry name" value="DUF2490"/>
</dbReference>
<organism evidence="1 2">
    <name type="scientific">Dokdonia pacifica</name>
    <dbReference type="NCBI Taxonomy" id="1627892"/>
    <lineage>
        <taxon>Bacteria</taxon>
        <taxon>Pseudomonadati</taxon>
        <taxon>Bacteroidota</taxon>
        <taxon>Flavobacteriia</taxon>
        <taxon>Flavobacteriales</taxon>
        <taxon>Flavobacteriaceae</taxon>
        <taxon>Dokdonia</taxon>
    </lineage>
</organism>
<dbReference type="Pfam" id="PF10677">
    <property type="entry name" value="DUF2490"/>
    <property type="match status" value="1"/>
</dbReference>
<accession>A0A238WCH4</accession>
<evidence type="ECO:0008006" key="3">
    <source>
        <dbReference type="Google" id="ProtNLM"/>
    </source>
</evidence>
<proteinExistence type="predicted"/>
<gene>
    <name evidence="1" type="ORF">SAMN06265376_101857</name>
</gene>
<name>A0A238WCH4_9FLAO</name>
<evidence type="ECO:0000313" key="2">
    <source>
        <dbReference type="Proteomes" id="UP000198379"/>
    </source>
</evidence>
<dbReference type="EMBL" id="FZNY01000001">
    <property type="protein sequence ID" value="SNR43399.1"/>
    <property type="molecule type" value="Genomic_DNA"/>
</dbReference>
<sequence>MNAQSQSVTNVGVIPKLNIKKKFETLWSINLEIAPRIELLEGGTLSTLENSTFYTLTDITTVVSRTVGVSNSVGMGYLTRIEEDQSTAHRFIQQYVLIDYKGTYRIAHRFRTDQTFRKGGVPTFRARYRISSDIALRGQTVDPNEFYFKISNEYLGILRDQANDIEIRLTPTLGYNFKNKNKVEVGLDYRIDSFINSNPDHRYWIQVGYYFPL</sequence>
<dbReference type="Proteomes" id="UP000198379">
    <property type="component" value="Unassembled WGS sequence"/>
</dbReference>
<dbReference type="AlphaFoldDB" id="A0A238WCH4"/>
<evidence type="ECO:0000313" key="1">
    <source>
        <dbReference type="EMBL" id="SNR43399.1"/>
    </source>
</evidence>
<protein>
    <recommendedName>
        <fullName evidence="3">DUF2490 domain-containing protein</fullName>
    </recommendedName>
</protein>
<keyword evidence="2" id="KW-1185">Reference proteome</keyword>
<reference evidence="1 2" key="1">
    <citation type="submission" date="2017-06" db="EMBL/GenBank/DDBJ databases">
        <authorList>
            <person name="Kim H.J."/>
            <person name="Triplett B.A."/>
        </authorList>
    </citation>
    <scope>NUCLEOTIDE SEQUENCE [LARGE SCALE GENOMIC DNA]</scope>
    <source>
        <strain evidence="1 2">DSM 25597</strain>
    </source>
</reference>